<dbReference type="InterPro" id="IPR006860">
    <property type="entry name" value="FecR"/>
</dbReference>
<dbReference type="Proteomes" id="UP000199322">
    <property type="component" value="Unassembled WGS sequence"/>
</dbReference>
<feature type="signal peptide" evidence="2">
    <location>
        <begin position="1"/>
        <end position="20"/>
    </location>
</feature>
<sequence length="703" mass="79356">MFKKRGLLIFLLLSFSFVFAGLTINLDSQNVLVGESVPIEITTDQSTITYLYVDVSNGGFDDPFILFDGIDLESGQAEILFLAPLISGESTITFYNEERTVEKVIKINIIDEATEKPETSLVILEKKGNVLYKKPDEEIWDTLNPNKNIEENSELMTLEDGFIILKEPNNDIEINVSPETQLFITRLRAAENGDIDIQYELKKGKTINKIDEILAPGSKYIVSSGSVVAGVRGTQFGFEKTGGTTKVRTFEGTVFTSVNGVLFPINANNMLTYNQGEQPNISDIDTNLENYEQENQPEEDTEKPKEPQDEKEPQTTSVPTSPAPTGVSASIGDVSFGKQQKRSESYLVYSFAPEFDFGRFGFGIGFNAYQTEIDSPLYYGIPTQSASPSEDLWSAFSINYLKFDFSSFYLRYGKSPAYTKGLGLFMNNYYIPYSRVLDAELRLANVRVGAHVPYEVNSFVPFVYSQASDVFFGYADLNLGAFNTEVTGVFNLREEIPNNEFSQAYLATIYRDIMFFRLGVEGDVVLTEDGSMTYGALVGPTINLPPYFQFMFGVNYLSARFNMEYLNPYYEYNVANDIYMDLDTDKSFGLMGKATLNIDPYLNVIFNYNRPFSESRDSLLKGDLSLNLPAMGSFPELKAGFTYMQYNFLEDDTVDNAFLNDNTNLNGYIYYPVLESSGVIYSVNYNMRERKFVYSLSFESREF</sequence>
<name>A0A1G6P4U7_9BACT</name>
<dbReference type="AlphaFoldDB" id="A0A1G6P4U7"/>
<proteinExistence type="predicted"/>
<evidence type="ECO:0000313" key="4">
    <source>
        <dbReference type="EMBL" id="SDC75193.1"/>
    </source>
</evidence>
<reference evidence="4 5" key="1">
    <citation type="submission" date="2016-10" db="EMBL/GenBank/DDBJ databases">
        <authorList>
            <person name="de Groot N.N."/>
        </authorList>
    </citation>
    <scope>NUCLEOTIDE SEQUENCE [LARGE SCALE GENOMIC DNA]</scope>
    <source>
        <strain evidence="4 5">WG14</strain>
    </source>
</reference>
<dbReference type="PANTHER" id="PTHR38731">
    <property type="entry name" value="LIPL45-RELATED LIPOPROTEIN-RELATED"/>
    <property type="match status" value="1"/>
</dbReference>
<evidence type="ECO:0000313" key="5">
    <source>
        <dbReference type="Proteomes" id="UP000199322"/>
    </source>
</evidence>
<feature type="compositionally biased region" description="Basic and acidic residues" evidence="1">
    <location>
        <begin position="302"/>
        <end position="313"/>
    </location>
</feature>
<keyword evidence="2" id="KW-0732">Signal</keyword>
<dbReference type="RefSeq" id="WP_091404857.1">
    <property type="nucleotide sequence ID" value="NZ_FMYV01000007.1"/>
</dbReference>
<feature type="region of interest" description="Disordered" evidence="1">
    <location>
        <begin position="292"/>
        <end position="333"/>
    </location>
</feature>
<evidence type="ECO:0000256" key="1">
    <source>
        <dbReference type="SAM" id="MobiDB-lite"/>
    </source>
</evidence>
<dbReference type="Pfam" id="PF04773">
    <property type="entry name" value="FecR"/>
    <property type="match status" value="1"/>
</dbReference>
<feature type="domain" description="FecR protein" evidence="3">
    <location>
        <begin position="171"/>
        <end position="254"/>
    </location>
</feature>
<evidence type="ECO:0000256" key="2">
    <source>
        <dbReference type="SAM" id="SignalP"/>
    </source>
</evidence>
<feature type="chain" id="PRO_5011602844" evidence="2">
    <location>
        <begin position="21"/>
        <end position="703"/>
    </location>
</feature>
<feature type="compositionally biased region" description="Acidic residues" evidence="1">
    <location>
        <begin position="292"/>
        <end position="301"/>
    </location>
</feature>
<dbReference type="EMBL" id="FMYV01000007">
    <property type="protein sequence ID" value="SDC75193.1"/>
    <property type="molecule type" value="Genomic_DNA"/>
</dbReference>
<accession>A0A1G6P4U7</accession>
<dbReference type="STRING" id="28234.SAMN04488588_1726"/>
<gene>
    <name evidence="4" type="ORF">SAMN04488588_1726</name>
</gene>
<keyword evidence="5" id="KW-1185">Reference proteome</keyword>
<protein>
    <submittedName>
        <fullName evidence="4">FecR protein</fullName>
    </submittedName>
</protein>
<organism evidence="4 5">
    <name type="scientific">Geotoga petraea</name>
    <dbReference type="NCBI Taxonomy" id="28234"/>
    <lineage>
        <taxon>Bacteria</taxon>
        <taxon>Thermotogati</taxon>
        <taxon>Thermotogota</taxon>
        <taxon>Thermotogae</taxon>
        <taxon>Petrotogales</taxon>
        <taxon>Petrotogaceae</taxon>
        <taxon>Geotoga</taxon>
    </lineage>
</organism>
<evidence type="ECO:0000259" key="3">
    <source>
        <dbReference type="Pfam" id="PF04773"/>
    </source>
</evidence>
<dbReference type="PANTHER" id="PTHR38731:SF1">
    <property type="entry name" value="FECR PROTEIN DOMAIN-CONTAINING PROTEIN"/>
    <property type="match status" value="1"/>
</dbReference>